<dbReference type="Proteomes" id="UP001500420">
    <property type="component" value="Unassembled WGS sequence"/>
</dbReference>
<proteinExistence type="predicted"/>
<dbReference type="RefSeq" id="WP_343773794.1">
    <property type="nucleotide sequence ID" value="NZ_BAAADV010000003.1"/>
</dbReference>
<evidence type="ECO:0000313" key="3">
    <source>
        <dbReference type="EMBL" id="GAA0672710.1"/>
    </source>
</evidence>
<evidence type="ECO:0000256" key="1">
    <source>
        <dbReference type="SAM" id="MobiDB-lite"/>
    </source>
</evidence>
<gene>
    <name evidence="3" type="ORF">GCM10009020_19340</name>
</gene>
<feature type="region of interest" description="Disordered" evidence="1">
    <location>
        <begin position="1"/>
        <end position="24"/>
    </location>
</feature>
<sequence>MTGKTHNGRDAQRTIEREWDDETPPSAALVRAIADARDVEPTDLPPLYDAVDADAMDALVGERDVTMTVEYHGFLATIHGDGRLELVDCEEGA</sequence>
<comment type="caution">
    <text evidence="3">The sequence shown here is derived from an EMBL/GenBank/DDBJ whole genome shotgun (WGS) entry which is preliminary data.</text>
</comment>
<dbReference type="EMBL" id="BAAADV010000003">
    <property type="protein sequence ID" value="GAA0672710.1"/>
    <property type="molecule type" value="Genomic_DNA"/>
</dbReference>
<dbReference type="AlphaFoldDB" id="A0AAV3TA76"/>
<accession>A0AAV3TA76</accession>
<protein>
    <recommendedName>
        <fullName evidence="2">Halobacterial output domain-containing protein</fullName>
    </recommendedName>
</protein>
<feature type="compositionally biased region" description="Basic and acidic residues" evidence="1">
    <location>
        <begin position="7"/>
        <end position="17"/>
    </location>
</feature>
<dbReference type="Pfam" id="PF18545">
    <property type="entry name" value="HalOD1"/>
    <property type="match status" value="1"/>
</dbReference>
<organism evidence="3 4">
    <name type="scientific">Natronoarchaeum mannanilyticum</name>
    <dbReference type="NCBI Taxonomy" id="926360"/>
    <lineage>
        <taxon>Archaea</taxon>
        <taxon>Methanobacteriati</taxon>
        <taxon>Methanobacteriota</taxon>
        <taxon>Stenosarchaea group</taxon>
        <taxon>Halobacteria</taxon>
        <taxon>Halobacteriales</taxon>
        <taxon>Natronoarchaeaceae</taxon>
    </lineage>
</organism>
<evidence type="ECO:0000259" key="2">
    <source>
        <dbReference type="Pfam" id="PF18545"/>
    </source>
</evidence>
<keyword evidence="4" id="KW-1185">Reference proteome</keyword>
<name>A0AAV3TA76_9EURY</name>
<feature type="domain" description="Halobacterial output" evidence="2">
    <location>
        <begin position="21"/>
        <end position="85"/>
    </location>
</feature>
<evidence type="ECO:0000313" key="4">
    <source>
        <dbReference type="Proteomes" id="UP001500420"/>
    </source>
</evidence>
<reference evidence="3 4" key="1">
    <citation type="journal article" date="2019" name="Int. J. Syst. Evol. Microbiol.">
        <title>The Global Catalogue of Microorganisms (GCM) 10K type strain sequencing project: providing services to taxonomists for standard genome sequencing and annotation.</title>
        <authorList>
            <consortium name="The Broad Institute Genomics Platform"/>
            <consortium name="The Broad Institute Genome Sequencing Center for Infectious Disease"/>
            <person name="Wu L."/>
            <person name="Ma J."/>
        </authorList>
    </citation>
    <scope>NUCLEOTIDE SEQUENCE [LARGE SCALE GENOMIC DNA]</scope>
    <source>
        <strain evidence="3 4">JCM 16328</strain>
    </source>
</reference>
<dbReference type="InterPro" id="IPR040624">
    <property type="entry name" value="HalOD1"/>
</dbReference>